<keyword evidence="2" id="KW-0732">Signal</keyword>
<dbReference type="PANTHER" id="PTHR47151">
    <property type="entry name" value="LEU/ILE/VAL-BINDING ABC TRANSPORTER SUBUNIT"/>
    <property type="match status" value="1"/>
</dbReference>
<feature type="domain" description="Leucine-binding protein" evidence="4">
    <location>
        <begin position="152"/>
        <end position="430"/>
    </location>
</feature>
<evidence type="ECO:0000313" key="6">
    <source>
        <dbReference type="Proteomes" id="UP000030106"/>
    </source>
</evidence>
<comment type="caution">
    <text evidence="5">The sequence shown here is derived from an EMBL/GenBank/DDBJ whole genome shotgun (WGS) entry which is preliminary data.</text>
</comment>
<dbReference type="InterPro" id="IPR000709">
    <property type="entry name" value="Leu_Ile_Val-bd"/>
</dbReference>
<sequence length="444" mass="48071">MMLAAARAGQGIALTRRTLAAEWLDEGKLLRVLDIETPGESQYHLCTEISRPPGGAAQAFSLWLAEPRAEGNSAHHGASLARMRRTWPRPARNSCARTRSAPPTSFLAAWRRHTVFHAVLLITTETSMDFRLKLLAGTLAFAVSAAGYAADPIKIGVAGPYTGGSSSMGVSMRDGVRLAIEEINKGGGVLGRQLVAVERDDEAKNERGVQIAQELINKEQVTATVGYINTGVALASQRFYQDAKIPVFNNVATGSVITHQFKAPEYPDNYVFRNAAHDSIQAPMIVEEAVTRRGFKKVAILADSTNYGQLGREDLEKALDAKGIKPVAVEKFNIKDVDMTAQLLKAKAAGAEAVLTYGIGPELAQIANGMAKLGWKVPIIGSWTLSMANYIDNSGANGEGARMPQTFIQDPDTPKRKAFIDAYLAKFKPKNNRIDSPVRPSKAW</sequence>
<dbReference type="SUPFAM" id="SSF53822">
    <property type="entry name" value="Periplasmic binding protein-like I"/>
    <property type="match status" value="1"/>
</dbReference>
<reference evidence="5 6" key="1">
    <citation type="submission" date="2012-10" db="EMBL/GenBank/DDBJ databases">
        <title>Genome sequencing and analysis of entomopathogenic fungi Beauveria bassiana D1-5.</title>
        <authorList>
            <person name="Li Q."/>
            <person name="Wang L."/>
            <person name="Zhang Z."/>
            <person name="Wang Q."/>
            <person name="Ren J."/>
            <person name="Wang M."/>
            <person name="Xu W."/>
            <person name="Wang J."/>
            <person name="Lu Y."/>
            <person name="Du Q."/>
            <person name="Sun Z."/>
        </authorList>
    </citation>
    <scope>NUCLEOTIDE SEQUENCE [LARGE SCALE GENOMIC DNA]</scope>
    <source>
        <strain evidence="5 6">D1-5</strain>
    </source>
</reference>
<dbReference type="HOGENOM" id="CLU_616747_0_0_1"/>
<dbReference type="STRING" id="1245745.A0A0A2V3G5"/>
<dbReference type="GO" id="GO:0006865">
    <property type="term" value="P:amino acid transport"/>
    <property type="evidence" value="ECO:0007669"/>
    <property type="project" value="UniProtKB-KW"/>
</dbReference>
<gene>
    <name evidence="5" type="ORF">BBAD15_g12470</name>
</gene>
<dbReference type="SUPFAM" id="SSF53850">
    <property type="entry name" value="Periplasmic binding protein-like II"/>
    <property type="match status" value="1"/>
</dbReference>
<dbReference type="EMBL" id="ANFO01001647">
    <property type="protein sequence ID" value="KGQ02321.1"/>
    <property type="molecule type" value="Genomic_DNA"/>
</dbReference>
<name>A0A0A2V3G5_BEABA</name>
<dbReference type="Gene3D" id="3.40.50.2300">
    <property type="match status" value="2"/>
</dbReference>
<keyword evidence="3" id="KW-0029">Amino-acid transport</keyword>
<dbReference type="PANTHER" id="PTHR47151:SF2">
    <property type="entry name" value="AMINO ACID BINDING PROTEIN"/>
    <property type="match status" value="1"/>
</dbReference>
<dbReference type="InterPro" id="IPR028081">
    <property type="entry name" value="Leu-bd"/>
</dbReference>
<evidence type="ECO:0000256" key="1">
    <source>
        <dbReference type="ARBA" id="ARBA00022448"/>
    </source>
</evidence>
<dbReference type="PRINTS" id="PR00337">
    <property type="entry name" value="LEUILEVALBP"/>
</dbReference>
<evidence type="ECO:0000256" key="2">
    <source>
        <dbReference type="ARBA" id="ARBA00022729"/>
    </source>
</evidence>
<proteinExistence type="predicted"/>
<protein>
    <submittedName>
        <fullName evidence="5">Leucine-, isoleucine-, valine-, threonine-, and alanine-binding protein</fullName>
    </submittedName>
</protein>
<evidence type="ECO:0000259" key="4">
    <source>
        <dbReference type="Pfam" id="PF13458"/>
    </source>
</evidence>
<accession>A0A0A2V3G5</accession>
<dbReference type="CDD" id="cd06335">
    <property type="entry name" value="PBP1_ABC_ligand_binding-like"/>
    <property type="match status" value="1"/>
</dbReference>
<dbReference type="Gene3D" id="3.40.190.10">
    <property type="entry name" value="Periplasmic binding protein-like II"/>
    <property type="match status" value="2"/>
</dbReference>
<evidence type="ECO:0000313" key="5">
    <source>
        <dbReference type="EMBL" id="KGQ02321.1"/>
    </source>
</evidence>
<dbReference type="InterPro" id="IPR028082">
    <property type="entry name" value="Peripla_BP_I"/>
</dbReference>
<dbReference type="Proteomes" id="UP000030106">
    <property type="component" value="Unassembled WGS sequence"/>
</dbReference>
<evidence type="ECO:0000256" key="3">
    <source>
        <dbReference type="ARBA" id="ARBA00022970"/>
    </source>
</evidence>
<dbReference type="Pfam" id="PF13458">
    <property type="entry name" value="Peripla_BP_6"/>
    <property type="match status" value="1"/>
</dbReference>
<dbReference type="AlphaFoldDB" id="A0A0A2V3G5"/>
<keyword evidence="1" id="KW-0813">Transport</keyword>
<organism evidence="5 6">
    <name type="scientific">Beauveria bassiana D1-5</name>
    <dbReference type="NCBI Taxonomy" id="1245745"/>
    <lineage>
        <taxon>Eukaryota</taxon>
        <taxon>Fungi</taxon>
        <taxon>Dikarya</taxon>
        <taxon>Ascomycota</taxon>
        <taxon>Pezizomycotina</taxon>
        <taxon>Sordariomycetes</taxon>
        <taxon>Hypocreomycetidae</taxon>
        <taxon>Hypocreales</taxon>
        <taxon>Cordycipitaceae</taxon>
        <taxon>Beauveria</taxon>
    </lineage>
</organism>